<dbReference type="eggNOG" id="ENOG5030FR9">
    <property type="taxonomic scope" value="Bacteria"/>
</dbReference>
<dbReference type="RefSeq" id="WP_022745948.1">
    <property type="nucleotide sequence ID" value="NC_022571.1"/>
</dbReference>
<dbReference type="PATRIC" id="fig|1345695.10.peg.2447"/>
<dbReference type="GeneID" id="55474440"/>
<proteinExistence type="predicted"/>
<dbReference type="Proteomes" id="UP000017118">
    <property type="component" value="Chromosome"/>
</dbReference>
<reference evidence="2 3" key="1">
    <citation type="journal article" date="2013" name="Genome Announc.">
        <title>Complete Genome Sequence of the Solvent Producer Clostridium saccharobutylicum NCP262 (DSM 13864).</title>
        <authorList>
            <person name="Poehlein A."/>
            <person name="Hartwich K."/>
            <person name="Krabben P."/>
            <person name="Ehrenreich A."/>
            <person name="Liebl W."/>
            <person name="Durre P."/>
            <person name="Gottschalk G."/>
            <person name="Daniel R."/>
        </authorList>
    </citation>
    <scope>NUCLEOTIDE SEQUENCE [LARGE SCALE GENOMIC DNA]</scope>
    <source>
        <strain evidence="2">DSM 13864</strain>
    </source>
</reference>
<evidence type="ECO:0008006" key="4">
    <source>
        <dbReference type="Google" id="ProtNLM"/>
    </source>
</evidence>
<accession>U5MQV2</accession>
<feature type="chain" id="PRO_5009976399" description="DUF4179 domain-containing protein" evidence="1">
    <location>
        <begin position="30"/>
        <end position="422"/>
    </location>
</feature>
<dbReference type="HOGENOM" id="CLU_646726_0_0_9"/>
<evidence type="ECO:0000256" key="1">
    <source>
        <dbReference type="SAM" id="SignalP"/>
    </source>
</evidence>
<gene>
    <name evidence="2" type="ORF">CLSA_c19760</name>
</gene>
<dbReference type="AlphaFoldDB" id="U5MQV2"/>
<keyword evidence="1" id="KW-0732">Signal</keyword>
<dbReference type="KEGG" id="csb:CLSA_c19760"/>
<dbReference type="Gene3D" id="2.60.40.1630">
    <property type="entry name" value="bacillus anthracis domain"/>
    <property type="match status" value="1"/>
</dbReference>
<protein>
    <recommendedName>
        <fullName evidence="4">DUF4179 domain-containing protein</fullName>
    </recommendedName>
</protein>
<evidence type="ECO:0000313" key="2">
    <source>
        <dbReference type="EMBL" id="AGX42960.1"/>
    </source>
</evidence>
<evidence type="ECO:0000313" key="3">
    <source>
        <dbReference type="Proteomes" id="UP000017118"/>
    </source>
</evidence>
<feature type="signal peptide" evidence="1">
    <location>
        <begin position="1"/>
        <end position="29"/>
    </location>
</feature>
<dbReference type="OrthoDB" id="1883199at2"/>
<name>U5MQV2_CLOSA</name>
<sequence>MMNKKINMLLSSVLGISLTFGIMEAPVLADSSVKAAPSYTTSDNSTNNNIVSKDNDIEQNGLKISIDKIVATKHKLEVTVKVESQKPLEETKGDDVQVLLTYGDGKDYNYEMSHELINDKTMQITLNREVNDEEIPEKGNLRVDLVIPKYKINVGMDANVDFSESFKNTIEKNVSVNIPEFNFTVKKIESNAMGTEVTYSKEEKRDSDEDEDIDFSTPLILKIGDKMYRTMGERNYTSEDDKGDTRTVIGSYNAGVATYDKVKGQNTISIIPIACSMTNEDRSKIYEDIYKNLDYKKDDVNKDTTSDISYTKGFDFSDGSKGEIYKIERSDNNLKVYCKGDTEKESLLMASTMCIYPKMEKEKTVYYGYESEKNMSFYKDQDNSLGYIVEFDNLEKDKKMELNFDYAIKEIDKYKIDDEIQL</sequence>
<keyword evidence="3" id="KW-1185">Reference proteome</keyword>
<dbReference type="EMBL" id="CP006721">
    <property type="protein sequence ID" value="AGX42960.1"/>
    <property type="molecule type" value="Genomic_DNA"/>
</dbReference>
<organism evidence="2 3">
    <name type="scientific">Clostridium saccharobutylicum DSM 13864</name>
    <dbReference type="NCBI Taxonomy" id="1345695"/>
    <lineage>
        <taxon>Bacteria</taxon>
        <taxon>Bacillati</taxon>
        <taxon>Bacillota</taxon>
        <taxon>Clostridia</taxon>
        <taxon>Eubacteriales</taxon>
        <taxon>Clostridiaceae</taxon>
        <taxon>Clostridium</taxon>
    </lineage>
</organism>